<dbReference type="EMBL" id="JAGTJS010000013">
    <property type="protein sequence ID" value="KAH7249532.1"/>
    <property type="molecule type" value="Genomic_DNA"/>
</dbReference>
<comment type="caution">
    <text evidence="4">The sequence shown here is derived from an EMBL/GenBank/DDBJ whole genome shotgun (WGS) entry which is preliminary data.</text>
</comment>
<feature type="chain" id="PRO_5040185620" evidence="1">
    <location>
        <begin position="19"/>
        <end position="804"/>
    </location>
</feature>
<protein>
    <submittedName>
        <fullName evidence="4">Six-hairpin glycosidase-like protein</fullName>
    </submittedName>
</protein>
<dbReference type="AlphaFoldDB" id="A0A9P9H471"/>
<sequence length="804" mass="86327">MLLLKATLALLQAGSALAGVVVRPRSKQDTVVHATKGTISLSSDGTDPDILILDYGQNVEGHPTFEVVSTSGDASGFELTFAESKYAFSNYMSDGPLPLAAAMDNYRVNQYNISKPGVVTNRLIQGAFRYQKLNLSTAGELRLRKVGVKQTVHTTPLTELPGAFECSDNDLTRIWYTGARTAQLTEIPKDTIPDFWQVTDQGAFVESAAPQALASAEAAQLLSYEIDFEVKPVTGEFSFSVLSDTLNDAIVISCNVVTGVVSATYAPHSGSIPSAADAQVGKWLSAHARVNMGEISVSINNKTVLEFSQTTKFAGSFGLGAPFGHSAYFRNLKAATLDGAEVYSSSLKDPSFLADFLMGTNPADTIVDGSRRDRIAYTGDLDIALASSFMSTYGTSFIEGSLELLGSYQTTTGFFIPTAKIQQEPLKDILDVNVTGLIGYSFNFLNALAQNYEVQGDLAFAKKWAPRIVSMLDWAHSKLDNGLFTLADSSLTGDWNYYDPPQTGASSKFNSLYAYTLQQTQTLLTDAGIDVSVYQARLESLRDAIHSHLWNDTLGVYILTSEIPTGFAQDANAIAILSGIPQSHGISAKSLLSTLESQLQLPAGPLAFSNSTVGAGFAQKISPYASAYHLRAAFESDDADTVRLLLKTLWAPMANPSHANYTNCFWETLNPDGTPGLGLVTSLCHGWGAGPTAELSRHVLGVQAVKPGYREWKVEPVTLGLSWAKGRVPTAHGPIQVQWKFVSGLLQMRVRGPGSGGTRGTVHLPKPLPTPLDKTVIKLNGKVVSGTTFTVGAGQEINIKQVKK</sequence>
<dbReference type="GO" id="GO:0005975">
    <property type="term" value="P:carbohydrate metabolic process"/>
    <property type="evidence" value="ECO:0007669"/>
    <property type="project" value="InterPro"/>
</dbReference>
<accession>A0A9P9H471</accession>
<dbReference type="Gene3D" id="1.50.10.10">
    <property type="match status" value="1"/>
</dbReference>
<keyword evidence="4" id="KW-0326">Glycosidase</keyword>
<dbReference type="Gene3D" id="2.60.420.10">
    <property type="entry name" value="Maltose phosphorylase, domain 3"/>
    <property type="match status" value="1"/>
</dbReference>
<dbReference type="Gene3D" id="2.60.120.560">
    <property type="entry name" value="Exo-inulinase, domain 1"/>
    <property type="match status" value="1"/>
</dbReference>
<dbReference type="PANTHER" id="PTHR34987">
    <property type="entry name" value="C, PUTATIVE (AFU_ORTHOLOGUE AFUA_3G02880)-RELATED"/>
    <property type="match status" value="1"/>
</dbReference>
<organism evidence="4 5">
    <name type="scientific">Fusarium solani</name>
    <name type="common">Filamentous fungus</name>
    <dbReference type="NCBI Taxonomy" id="169388"/>
    <lineage>
        <taxon>Eukaryota</taxon>
        <taxon>Fungi</taxon>
        <taxon>Dikarya</taxon>
        <taxon>Ascomycota</taxon>
        <taxon>Pezizomycotina</taxon>
        <taxon>Sordariomycetes</taxon>
        <taxon>Hypocreomycetidae</taxon>
        <taxon>Hypocreales</taxon>
        <taxon>Nectriaceae</taxon>
        <taxon>Fusarium</taxon>
        <taxon>Fusarium solani species complex</taxon>
    </lineage>
</organism>
<dbReference type="Pfam" id="PF17390">
    <property type="entry name" value="Bac_rhamnosid_C"/>
    <property type="match status" value="1"/>
</dbReference>
<reference evidence="4" key="1">
    <citation type="journal article" date="2021" name="Nat. Commun.">
        <title>Genetic determinants of endophytism in the Arabidopsis root mycobiome.</title>
        <authorList>
            <person name="Mesny F."/>
            <person name="Miyauchi S."/>
            <person name="Thiergart T."/>
            <person name="Pickel B."/>
            <person name="Atanasova L."/>
            <person name="Karlsson M."/>
            <person name="Huettel B."/>
            <person name="Barry K.W."/>
            <person name="Haridas S."/>
            <person name="Chen C."/>
            <person name="Bauer D."/>
            <person name="Andreopoulos W."/>
            <person name="Pangilinan J."/>
            <person name="LaButti K."/>
            <person name="Riley R."/>
            <person name="Lipzen A."/>
            <person name="Clum A."/>
            <person name="Drula E."/>
            <person name="Henrissat B."/>
            <person name="Kohler A."/>
            <person name="Grigoriev I.V."/>
            <person name="Martin F.M."/>
            <person name="Hacquard S."/>
        </authorList>
    </citation>
    <scope>NUCLEOTIDE SEQUENCE</scope>
    <source>
        <strain evidence="4">FSSC 5 MPI-SDFR-AT-0091</strain>
    </source>
</reference>
<dbReference type="GO" id="GO:0016798">
    <property type="term" value="F:hydrolase activity, acting on glycosyl bonds"/>
    <property type="evidence" value="ECO:0007669"/>
    <property type="project" value="UniProtKB-KW"/>
</dbReference>
<evidence type="ECO:0000259" key="2">
    <source>
        <dbReference type="Pfam" id="PF17389"/>
    </source>
</evidence>
<dbReference type="Pfam" id="PF17389">
    <property type="entry name" value="Bac_rhamnosid6H"/>
    <property type="match status" value="1"/>
</dbReference>
<gene>
    <name evidence="4" type="ORF">B0J15DRAFT_400411</name>
</gene>
<name>A0A9P9H471_FUSSL</name>
<feature type="domain" description="Alpha-L-rhamnosidase C-terminal" evidence="3">
    <location>
        <begin position="701"/>
        <end position="766"/>
    </location>
</feature>
<dbReference type="SUPFAM" id="SSF48208">
    <property type="entry name" value="Six-hairpin glycosidases"/>
    <property type="match status" value="1"/>
</dbReference>
<keyword evidence="1" id="KW-0732">Signal</keyword>
<dbReference type="OrthoDB" id="10036721at2759"/>
<dbReference type="InterPro" id="IPR035396">
    <property type="entry name" value="Bac_rhamnosid6H"/>
</dbReference>
<feature type="domain" description="Alpha-L-rhamnosidase six-hairpin glycosidase" evidence="2">
    <location>
        <begin position="360"/>
        <end position="581"/>
    </location>
</feature>
<dbReference type="InterPro" id="IPR035398">
    <property type="entry name" value="Bac_rhamnosid_C"/>
</dbReference>
<evidence type="ECO:0000313" key="5">
    <source>
        <dbReference type="Proteomes" id="UP000736672"/>
    </source>
</evidence>
<evidence type="ECO:0000256" key="1">
    <source>
        <dbReference type="SAM" id="SignalP"/>
    </source>
</evidence>
<dbReference type="InterPro" id="IPR008928">
    <property type="entry name" value="6-hairpin_glycosidase_sf"/>
</dbReference>
<dbReference type="PANTHER" id="PTHR34987:SF4">
    <property type="entry name" value="ALPHA-L-RHAMNOSIDASE C-TERMINAL DOMAIN-CONTAINING PROTEIN"/>
    <property type="match status" value="1"/>
</dbReference>
<proteinExistence type="predicted"/>
<evidence type="ECO:0000313" key="4">
    <source>
        <dbReference type="EMBL" id="KAH7249532.1"/>
    </source>
</evidence>
<dbReference type="InterPro" id="IPR012341">
    <property type="entry name" value="6hp_glycosidase-like_sf"/>
</dbReference>
<dbReference type="Proteomes" id="UP000736672">
    <property type="component" value="Unassembled WGS sequence"/>
</dbReference>
<keyword evidence="5" id="KW-1185">Reference proteome</keyword>
<evidence type="ECO:0000259" key="3">
    <source>
        <dbReference type="Pfam" id="PF17390"/>
    </source>
</evidence>
<keyword evidence="4" id="KW-0378">Hydrolase</keyword>
<feature type="signal peptide" evidence="1">
    <location>
        <begin position="1"/>
        <end position="18"/>
    </location>
</feature>